<sequence length="98" mass="10863">MPNDTTTTNSTMTKGEEASRLIESLSISCMTTARKYLMLEATARKMRTGESLQSALRAIDSEAEYVPVEIECLIFPYGKDEVSLLGFLFALILSKQGF</sequence>
<organism evidence="1 2">
    <name type="scientific">Pegethrix bostrychoides GSE-TBD4-15B</name>
    <dbReference type="NCBI Taxonomy" id="2839662"/>
    <lineage>
        <taxon>Bacteria</taxon>
        <taxon>Bacillati</taxon>
        <taxon>Cyanobacteriota</taxon>
        <taxon>Cyanophyceae</taxon>
        <taxon>Oculatellales</taxon>
        <taxon>Oculatellaceae</taxon>
        <taxon>Pegethrix</taxon>
    </lineage>
</organism>
<reference evidence="1" key="1">
    <citation type="submission" date="2021-05" db="EMBL/GenBank/DDBJ databases">
        <authorList>
            <person name="Pietrasiak N."/>
            <person name="Ward R."/>
            <person name="Stajich J.E."/>
            <person name="Kurbessoian T."/>
        </authorList>
    </citation>
    <scope>NUCLEOTIDE SEQUENCE</scope>
    <source>
        <strain evidence="1">GSE-TBD4-15B</strain>
    </source>
</reference>
<name>A0A951U3S1_9CYAN</name>
<comment type="caution">
    <text evidence="1">The sequence shown here is derived from an EMBL/GenBank/DDBJ whole genome shotgun (WGS) entry which is preliminary data.</text>
</comment>
<dbReference type="EMBL" id="JAHHHV010000018">
    <property type="protein sequence ID" value="MBW4464671.1"/>
    <property type="molecule type" value="Genomic_DNA"/>
</dbReference>
<dbReference type="AlphaFoldDB" id="A0A951U3S1"/>
<accession>A0A951U3S1</accession>
<protein>
    <submittedName>
        <fullName evidence="1">Uncharacterized protein</fullName>
    </submittedName>
</protein>
<evidence type="ECO:0000313" key="1">
    <source>
        <dbReference type="EMBL" id="MBW4464671.1"/>
    </source>
</evidence>
<gene>
    <name evidence="1" type="ORF">KME07_04430</name>
</gene>
<reference evidence="1" key="2">
    <citation type="journal article" date="2022" name="Microbiol. Resour. Announc.">
        <title>Metagenome Sequencing to Explore Phylogenomics of Terrestrial Cyanobacteria.</title>
        <authorList>
            <person name="Ward R.D."/>
            <person name="Stajich J.E."/>
            <person name="Johansen J.R."/>
            <person name="Huntemann M."/>
            <person name="Clum A."/>
            <person name="Foster B."/>
            <person name="Foster B."/>
            <person name="Roux S."/>
            <person name="Palaniappan K."/>
            <person name="Varghese N."/>
            <person name="Mukherjee S."/>
            <person name="Reddy T.B.K."/>
            <person name="Daum C."/>
            <person name="Copeland A."/>
            <person name="Chen I.A."/>
            <person name="Ivanova N.N."/>
            <person name="Kyrpides N.C."/>
            <person name="Shapiro N."/>
            <person name="Eloe-Fadrosh E.A."/>
            <person name="Pietrasiak N."/>
        </authorList>
    </citation>
    <scope>NUCLEOTIDE SEQUENCE</scope>
    <source>
        <strain evidence="1">GSE-TBD4-15B</strain>
    </source>
</reference>
<evidence type="ECO:0000313" key="2">
    <source>
        <dbReference type="Proteomes" id="UP000707356"/>
    </source>
</evidence>
<dbReference type="Proteomes" id="UP000707356">
    <property type="component" value="Unassembled WGS sequence"/>
</dbReference>
<proteinExistence type="predicted"/>